<dbReference type="Proteomes" id="UP000606921">
    <property type="component" value="Unassembled WGS sequence"/>
</dbReference>
<comment type="caution">
    <text evidence="1">The sequence shown here is derived from an EMBL/GenBank/DDBJ whole genome shotgun (WGS) entry which is preliminary data.</text>
</comment>
<name>A0ABN7JI05_9HYPH</name>
<protein>
    <recommendedName>
        <fullName evidence="3">DUF4336 domain-containing protein</fullName>
    </recommendedName>
</protein>
<proteinExistence type="predicted"/>
<dbReference type="EMBL" id="CABFWF030000010">
    <property type="protein sequence ID" value="CAD7032352.1"/>
    <property type="molecule type" value="Genomic_DNA"/>
</dbReference>
<sequence length="246" mass="27278">MSKDLVTYPPLDTPKALAEDVWIVDSGPLKAMGVIPLPVRMTILRLADKSLLIHSPTRYSVDLHKEIERLGPIRHFVAPNIAHWTYLEEWQRHVPQATTWAAPGLGQRAQVKKSVVRLDHDLSSRSPAAWADEIDQVAVPGIGGFCEICFYHRPSGTLILTDLVQNLEPRKLPGLFRGMARVAGVVAPAGKAPIYLRAIVRLKGRAAKEAGRRLVAFNPATVIFAHGRPFDQNASEQLKRSLSWLL</sequence>
<dbReference type="SUPFAM" id="SSF56281">
    <property type="entry name" value="Metallo-hydrolase/oxidoreductase"/>
    <property type="match status" value="1"/>
</dbReference>
<keyword evidence="2" id="KW-1185">Reference proteome</keyword>
<dbReference type="Pfam" id="PF14234">
    <property type="entry name" value="DUF4336"/>
    <property type="match status" value="1"/>
</dbReference>
<evidence type="ECO:0008006" key="3">
    <source>
        <dbReference type="Google" id="ProtNLM"/>
    </source>
</evidence>
<dbReference type="InterPro" id="IPR025638">
    <property type="entry name" value="DUF4336"/>
</dbReference>
<gene>
    <name evidence="1" type="ORF">REJC140_03042</name>
</gene>
<reference evidence="1 2" key="1">
    <citation type="submission" date="2020-11" db="EMBL/GenBank/DDBJ databases">
        <authorList>
            <person name="Lassalle F."/>
        </authorList>
    </citation>
    <scope>NUCLEOTIDE SEQUENCE [LARGE SCALE GENOMIC DNA]</scope>
    <source>
        <strain evidence="1 2">JC140</strain>
    </source>
</reference>
<dbReference type="RefSeq" id="WP_142592186.1">
    <property type="nucleotide sequence ID" value="NZ_CABFWF030000010.1"/>
</dbReference>
<accession>A0ABN7JI05</accession>
<evidence type="ECO:0000313" key="1">
    <source>
        <dbReference type="EMBL" id="CAD7032352.1"/>
    </source>
</evidence>
<dbReference type="InterPro" id="IPR036866">
    <property type="entry name" value="RibonucZ/Hydroxyglut_hydro"/>
</dbReference>
<dbReference type="PANTHER" id="PTHR33835:SF1">
    <property type="entry name" value="METALLO-BETA-LACTAMASE DOMAIN-CONTAINING PROTEIN"/>
    <property type="match status" value="1"/>
</dbReference>
<dbReference type="PANTHER" id="PTHR33835">
    <property type="entry name" value="YALI0C07656P"/>
    <property type="match status" value="1"/>
</dbReference>
<evidence type="ECO:0000313" key="2">
    <source>
        <dbReference type="Proteomes" id="UP000606921"/>
    </source>
</evidence>
<organism evidence="1 2">
    <name type="scientific">Pseudorhizobium endolithicum</name>
    <dbReference type="NCBI Taxonomy" id="1191678"/>
    <lineage>
        <taxon>Bacteria</taxon>
        <taxon>Pseudomonadati</taxon>
        <taxon>Pseudomonadota</taxon>
        <taxon>Alphaproteobacteria</taxon>
        <taxon>Hyphomicrobiales</taxon>
        <taxon>Rhizobiaceae</taxon>
        <taxon>Rhizobium/Agrobacterium group</taxon>
        <taxon>Pseudorhizobium</taxon>
    </lineage>
</organism>